<feature type="signal peptide" evidence="1">
    <location>
        <begin position="1"/>
        <end position="26"/>
    </location>
</feature>
<evidence type="ECO:0000256" key="1">
    <source>
        <dbReference type="SAM" id="SignalP"/>
    </source>
</evidence>
<dbReference type="OrthoDB" id="7397152at2"/>
<dbReference type="Proteomes" id="UP000471435">
    <property type="component" value="Unassembled WGS sequence"/>
</dbReference>
<evidence type="ECO:0000313" key="3">
    <source>
        <dbReference type="Proteomes" id="UP000471435"/>
    </source>
</evidence>
<dbReference type="AlphaFoldDB" id="A0A6I4V3W6"/>
<organism evidence="2 3">
    <name type="scientific">Pontixanthobacter luteolus</name>
    <dbReference type="NCBI Taxonomy" id="295089"/>
    <lineage>
        <taxon>Bacteria</taxon>
        <taxon>Pseudomonadati</taxon>
        <taxon>Pseudomonadota</taxon>
        <taxon>Alphaproteobacteria</taxon>
        <taxon>Sphingomonadales</taxon>
        <taxon>Erythrobacteraceae</taxon>
        <taxon>Pontixanthobacter</taxon>
    </lineage>
</organism>
<feature type="chain" id="PRO_5026200089" evidence="1">
    <location>
        <begin position="27"/>
        <end position="562"/>
    </location>
</feature>
<protein>
    <submittedName>
        <fullName evidence="2">Uncharacterized protein</fullName>
    </submittedName>
</protein>
<name>A0A6I4V3W6_9SPHN</name>
<proteinExistence type="predicted"/>
<evidence type="ECO:0000313" key="2">
    <source>
        <dbReference type="EMBL" id="MXP48425.1"/>
    </source>
</evidence>
<gene>
    <name evidence="2" type="ORF">GRI43_13610</name>
</gene>
<reference evidence="2 3" key="1">
    <citation type="submission" date="2019-12" db="EMBL/GenBank/DDBJ databases">
        <title>Genomic-based taxomic classification of the family Erythrobacteraceae.</title>
        <authorList>
            <person name="Xu L."/>
        </authorList>
    </citation>
    <scope>NUCLEOTIDE SEQUENCE [LARGE SCALE GENOMIC DNA]</scope>
    <source>
        <strain evidence="2 3">SW-109</strain>
    </source>
</reference>
<keyword evidence="1" id="KW-0732">Signal</keyword>
<accession>A0A6I4V3W6</accession>
<keyword evidence="3" id="KW-1185">Reference proteome</keyword>
<dbReference type="EMBL" id="WTYP01000002">
    <property type="protein sequence ID" value="MXP48425.1"/>
    <property type="molecule type" value="Genomic_DNA"/>
</dbReference>
<dbReference type="RefSeq" id="WP_160731610.1">
    <property type="nucleotide sequence ID" value="NZ_WTYP01000002.1"/>
</dbReference>
<sequence>MMAREWKLAIGASVLTLAAVATPAQAQDQTAQAEAANSDDGSEIDGAAAGAIVIGGVVSGYAASQMAESSVEAIAEGRNNLAKKSLEKFTERELARNPNDAQARKLAKKPSSLLDVQKASSSRKAATKAARPANVANTDLNKLLARGEAAQNARAAKVAGSADELADLGRRGDVSKAVRQNAAVAKKPKSNMRVRFRDQVKGPGTGSARVAGSADELADLTRRGDLAKGARSAKIAGSADELAELGRRADIAKGTRRSAQNVAKAASGGDTFARQLLSPKGAKADVAKLVAKADAAQVVRGGKLVNEGQLMRNIADKGGDISKINKAGRTAQVARGAGGLKAASTAGDAAKMAKAAKTAKMAKTAKTAATAAKIGKGGRAALAGTGVGAVIVVAEIAGTESVKALTGAELQDPVSTTFQYGAAIFDKDVTLGDVAKQRMDHHKENFRKIGETLTTKGKLKENLKAYGQEKGEKISQFAGKMDQADRTARAGLQNATGVKVDRVSDTRDRYANALAGDDKVKNVTAVAKDRAKHHTDNAKRAGKKIGCGIGNLFRKKDKDKKC</sequence>
<comment type="caution">
    <text evidence="2">The sequence shown here is derived from an EMBL/GenBank/DDBJ whole genome shotgun (WGS) entry which is preliminary data.</text>
</comment>